<evidence type="ECO:0000256" key="1">
    <source>
        <dbReference type="ARBA" id="ARBA00023015"/>
    </source>
</evidence>
<dbReference type="Proteomes" id="UP001458415">
    <property type="component" value="Unassembled WGS sequence"/>
</dbReference>
<dbReference type="InterPro" id="IPR050204">
    <property type="entry name" value="AraC_XylS_family_regulators"/>
</dbReference>
<keyword evidence="2" id="KW-0238">DNA-binding</keyword>
<evidence type="ECO:0000256" key="3">
    <source>
        <dbReference type="ARBA" id="ARBA00023163"/>
    </source>
</evidence>
<name>A0ABV1WFS9_9ACTN</name>
<dbReference type="Pfam" id="PF12833">
    <property type="entry name" value="HTH_18"/>
    <property type="match status" value="1"/>
</dbReference>
<evidence type="ECO:0000256" key="4">
    <source>
        <dbReference type="SAM" id="MobiDB-lite"/>
    </source>
</evidence>
<dbReference type="PANTHER" id="PTHR46796">
    <property type="entry name" value="HTH-TYPE TRANSCRIPTIONAL ACTIVATOR RHAS-RELATED"/>
    <property type="match status" value="1"/>
</dbReference>
<dbReference type="InterPro" id="IPR009057">
    <property type="entry name" value="Homeodomain-like_sf"/>
</dbReference>
<dbReference type="InterPro" id="IPR018060">
    <property type="entry name" value="HTH_AraC"/>
</dbReference>
<reference evidence="6 7" key="1">
    <citation type="submission" date="2024-06" db="EMBL/GenBank/DDBJ databases">
        <title>The Natural Products Discovery Center: Release of the First 8490 Sequenced Strains for Exploring Actinobacteria Biosynthetic Diversity.</title>
        <authorList>
            <person name="Kalkreuter E."/>
            <person name="Kautsar S.A."/>
            <person name="Yang D."/>
            <person name="Bader C.D."/>
            <person name="Teijaro C.N."/>
            <person name="Fluegel L."/>
            <person name="Davis C.M."/>
            <person name="Simpson J.R."/>
            <person name="Lauterbach L."/>
            <person name="Steele A.D."/>
            <person name="Gui C."/>
            <person name="Meng S."/>
            <person name="Li G."/>
            <person name="Viehrig K."/>
            <person name="Ye F."/>
            <person name="Su P."/>
            <person name="Kiefer A.F."/>
            <person name="Nichols A."/>
            <person name="Cepeda A.J."/>
            <person name="Yan W."/>
            <person name="Fan B."/>
            <person name="Jiang Y."/>
            <person name="Adhikari A."/>
            <person name="Zheng C.-J."/>
            <person name="Schuster L."/>
            <person name="Cowan T.M."/>
            <person name="Smanski M.J."/>
            <person name="Chevrette M.G."/>
            <person name="De Carvalho L.P.S."/>
            <person name="Shen B."/>
        </authorList>
    </citation>
    <scope>NUCLEOTIDE SEQUENCE [LARGE SCALE GENOMIC DNA]</scope>
    <source>
        <strain evidence="6 7">NPDC000634</strain>
    </source>
</reference>
<dbReference type="PROSITE" id="PS01124">
    <property type="entry name" value="HTH_ARAC_FAMILY_2"/>
    <property type="match status" value="1"/>
</dbReference>
<evidence type="ECO:0000256" key="2">
    <source>
        <dbReference type="ARBA" id="ARBA00023125"/>
    </source>
</evidence>
<dbReference type="PANTHER" id="PTHR46796:SF12">
    <property type="entry name" value="HTH-TYPE DNA-BINDING TRANSCRIPTIONAL ACTIVATOR EUTR"/>
    <property type="match status" value="1"/>
</dbReference>
<evidence type="ECO:0000313" key="7">
    <source>
        <dbReference type="Proteomes" id="UP001458415"/>
    </source>
</evidence>
<dbReference type="SUPFAM" id="SSF46689">
    <property type="entry name" value="Homeodomain-like"/>
    <property type="match status" value="1"/>
</dbReference>
<protein>
    <submittedName>
        <fullName evidence="6">Helix-turn-helix domain-containing protein</fullName>
    </submittedName>
</protein>
<dbReference type="SMART" id="SM00342">
    <property type="entry name" value="HTH_ARAC"/>
    <property type="match status" value="1"/>
</dbReference>
<keyword evidence="1" id="KW-0805">Transcription regulation</keyword>
<proteinExistence type="predicted"/>
<comment type="caution">
    <text evidence="6">The sequence shown here is derived from an EMBL/GenBank/DDBJ whole genome shotgun (WGS) entry which is preliminary data.</text>
</comment>
<feature type="region of interest" description="Disordered" evidence="4">
    <location>
        <begin position="121"/>
        <end position="163"/>
    </location>
</feature>
<organism evidence="6 7">
    <name type="scientific">Streptomyces carpinensis</name>
    <dbReference type="NCBI Taxonomy" id="66369"/>
    <lineage>
        <taxon>Bacteria</taxon>
        <taxon>Bacillati</taxon>
        <taxon>Actinomycetota</taxon>
        <taxon>Actinomycetes</taxon>
        <taxon>Kitasatosporales</taxon>
        <taxon>Streptomycetaceae</taxon>
        <taxon>Streptomyces</taxon>
    </lineage>
</organism>
<sequence length="163" mass="17623">MAAFPNTARTDPTAQDRTDAHSTTLRRAVAYIDDHADQPITVADVAAAAHVTVRALQYAFRRHLDTTPLAYLRGTRLAHAHRDLKAADPLGVVTVGMIAARWGFAHPGRFAALYRDAYGTSPSSALHNRAPERRTVADVEPARGEARTRQAPPSPAEIAPQDA</sequence>
<keyword evidence="7" id="KW-1185">Reference proteome</keyword>
<feature type="domain" description="HTH araC/xylS-type" evidence="5">
    <location>
        <begin position="26"/>
        <end position="128"/>
    </location>
</feature>
<evidence type="ECO:0000313" key="6">
    <source>
        <dbReference type="EMBL" id="MER6983051.1"/>
    </source>
</evidence>
<feature type="region of interest" description="Disordered" evidence="4">
    <location>
        <begin position="1"/>
        <end position="21"/>
    </location>
</feature>
<gene>
    <name evidence="6" type="ORF">ABT317_40360</name>
</gene>
<evidence type="ECO:0000259" key="5">
    <source>
        <dbReference type="PROSITE" id="PS01124"/>
    </source>
</evidence>
<accession>A0ABV1WFS9</accession>
<dbReference type="Gene3D" id="1.10.10.60">
    <property type="entry name" value="Homeodomain-like"/>
    <property type="match status" value="1"/>
</dbReference>
<dbReference type="RefSeq" id="WP_244217514.1">
    <property type="nucleotide sequence ID" value="NZ_MUBM01000328.1"/>
</dbReference>
<keyword evidence="3" id="KW-0804">Transcription</keyword>
<dbReference type="EMBL" id="JBEPCU010001229">
    <property type="protein sequence ID" value="MER6983051.1"/>
    <property type="molecule type" value="Genomic_DNA"/>
</dbReference>
<feature type="compositionally biased region" description="Basic and acidic residues" evidence="4">
    <location>
        <begin position="129"/>
        <end position="148"/>
    </location>
</feature>